<dbReference type="EMBL" id="JABCIY010000344">
    <property type="protein sequence ID" value="KAF7185040.1"/>
    <property type="molecule type" value="Genomic_DNA"/>
</dbReference>
<dbReference type="Proteomes" id="UP000660729">
    <property type="component" value="Unassembled WGS sequence"/>
</dbReference>
<proteinExistence type="predicted"/>
<dbReference type="OrthoDB" id="3860514at2759"/>
<feature type="compositionally biased region" description="Polar residues" evidence="1">
    <location>
        <begin position="10"/>
        <end position="26"/>
    </location>
</feature>
<keyword evidence="3" id="KW-1185">Reference proteome</keyword>
<evidence type="ECO:0000256" key="1">
    <source>
        <dbReference type="SAM" id="MobiDB-lite"/>
    </source>
</evidence>
<gene>
    <name evidence="2" type="ORF">HII31_13663</name>
</gene>
<accession>A0A8H6R4E2</accession>
<dbReference type="AlphaFoldDB" id="A0A8H6R4E2"/>
<name>A0A8H6R4E2_9PEZI</name>
<evidence type="ECO:0000313" key="2">
    <source>
        <dbReference type="EMBL" id="KAF7185040.1"/>
    </source>
</evidence>
<reference evidence="2" key="1">
    <citation type="submission" date="2020-04" db="EMBL/GenBank/DDBJ databases">
        <title>Draft genome resource of the tomato pathogen Pseudocercospora fuligena.</title>
        <authorList>
            <person name="Zaccaron A."/>
        </authorList>
    </citation>
    <scope>NUCLEOTIDE SEQUENCE</scope>
    <source>
        <strain evidence="2">PF001</strain>
    </source>
</reference>
<protein>
    <submittedName>
        <fullName evidence="2">Uncharacterized protein</fullName>
    </submittedName>
</protein>
<comment type="caution">
    <text evidence="2">The sequence shown here is derived from an EMBL/GenBank/DDBJ whole genome shotgun (WGS) entry which is preliminary data.</text>
</comment>
<feature type="region of interest" description="Disordered" evidence="1">
    <location>
        <begin position="1"/>
        <end position="72"/>
    </location>
</feature>
<sequence length="294" mass="33326">MPPKRKRETVANTPLSGATARTSTPRSSKKARLSEAAASTVKKTAVRTSRSAKASRNAPASAPDPTSQSQQPCHLLNLPAELRNLIYSKVLEDYPAYLHPRNNGRLVCASRLLGTNQQIRSELLSELYLTAPIYAQVYDWNFTHIVSFLNRLSTSELKTLPRKVYHGEEPSRVVGREMVLELILSTLSRDEQSLLKSTSLDRCPDLEKWIRRLNRKEKRRLTTDVRYKVSCTDEDRFRNLVTLRCWESYLGDLRSLMYEGASRGRQEVTAIRVAVLEENKAILEKILDALQNGG</sequence>
<evidence type="ECO:0000313" key="3">
    <source>
        <dbReference type="Proteomes" id="UP000660729"/>
    </source>
</evidence>
<organism evidence="2 3">
    <name type="scientific">Pseudocercospora fuligena</name>
    <dbReference type="NCBI Taxonomy" id="685502"/>
    <lineage>
        <taxon>Eukaryota</taxon>
        <taxon>Fungi</taxon>
        <taxon>Dikarya</taxon>
        <taxon>Ascomycota</taxon>
        <taxon>Pezizomycotina</taxon>
        <taxon>Dothideomycetes</taxon>
        <taxon>Dothideomycetidae</taxon>
        <taxon>Mycosphaerellales</taxon>
        <taxon>Mycosphaerellaceae</taxon>
        <taxon>Pseudocercospora</taxon>
    </lineage>
</organism>